<evidence type="ECO:0000259" key="1">
    <source>
        <dbReference type="PROSITE" id="PS51186"/>
    </source>
</evidence>
<keyword evidence="3" id="KW-1185">Reference proteome</keyword>
<evidence type="ECO:0000313" key="3">
    <source>
        <dbReference type="Proteomes" id="UP001597097"/>
    </source>
</evidence>
<comment type="caution">
    <text evidence="2">The sequence shown here is derived from an EMBL/GenBank/DDBJ whole genome shotgun (WGS) entry which is preliminary data.</text>
</comment>
<dbReference type="Proteomes" id="UP001597097">
    <property type="component" value="Unassembled WGS sequence"/>
</dbReference>
<feature type="domain" description="N-acetyltransferase" evidence="1">
    <location>
        <begin position="457"/>
        <end position="605"/>
    </location>
</feature>
<dbReference type="NCBIfam" id="TIGR01681">
    <property type="entry name" value="HAD-SF-IIIC"/>
    <property type="match status" value="1"/>
</dbReference>
<protein>
    <submittedName>
        <fullName evidence="2">HAD-IIIC family phosphatase</fullName>
    </submittedName>
</protein>
<name>A0ABW4FXZ9_9ACTN</name>
<dbReference type="PROSITE" id="PS51186">
    <property type="entry name" value="GNAT"/>
    <property type="match status" value="1"/>
</dbReference>
<evidence type="ECO:0000313" key="2">
    <source>
        <dbReference type="EMBL" id="MFD1535413.1"/>
    </source>
</evidence>
<gene>
    <name evidence="2" type="ORF">ACFSJ0_00125</name>
</gene>
<accession>A0ABW4FXZ9</accession>
<dbReference type="EMBL" id="JBHUCM010000001">
    <property type="protein sequence ID" value="MFD1535413.1"/>
    <property type="molecule type" value="Genomic_DNA"/>
</dbReference>
<dbReference type="InterPro" id="IPR000182">
    <property type="entry name" value="GNAT_dom"/>
</dbReference>
<dbReference type="InterPro" id="IPR010037">
    <property type="entry name" value="FkbH_domain"/>
</dbReference>
<organism evidence="2 3">
    <name type="scientific">Nonomuraea guangzhouensis</name>
    <dbReference type="NCBI Taxonomy" id="1291555"/>
    <lineage>
        <taxon>Bacteria</taxon>
        <taxon>Bacillati</taxon>
        <taxon>Actinomycetota</taxon>
        <taxon>Actinomycetes</taxon>
        <taxon>Streptosporangiales</taxon>
        <taxon>Streptosporangiaceae</taxon>
        <taxon>Nonomuraea</taxon>
    </lineage>
</organism>
<sequence>MNDLLARVRRLALPGAEPDPELLELLSRTPDLAAAREAGRLLAKVRACLVTPPGRAPDRLRVAVAASFTCDAVPPLLRIELLRAGIDAELHVTGADELLIELTDPGSGLAAFAPQITLCLLDEGMFLPYDADPADLAGLREQVLERAELFRTALRGFRARSGESVLIHTVPLPASRLRSVIAYRSRAALGGIWRALNTRLLDLAEELESVHVMDLESLLTDHPDRLRDERLHHFARMAWSPSVERLYAQEAAGFCRAVAGRSAKCLVLDLDNTLWGGVLGDDGPENIEAGPLYPGNAYLETQRTALALRRQGVLLAISSKNDQALVTKVFDEHPAFALRNGDFAASAVNWADKAGNIAALAAELNIGLDSVVFADDSRFECEQVRHALPEVTVVHLSGDPSEHARQLLAEGHFDVPATTSADRQRTALYQAQVQRRHWEAETEGSLRRYLHGLDLRVTVRAADDYMLPRIHQLGLRTNQFTLLGRSHPEARTREMAGSDACRVLGFEVADRFGPEGVVGAVWISRAADHWLLENYVMSCRVFSRGIEFAVLQSVVDQARAAGVARIEADHRPTGRNGPARRFLLEAGFTADREAEGLTRYVLPLDPPPALHPDWITLESEDRHAVA</sequence>
<proteinExistence type="predicted"/>
<dbReference type="RefSeq" id="WP_219536934.1">
    <property type="nucleotide sequence ID" value="NZ_JAHKRM010000033.1"/>
</dbReference>
<dbReference type="InterPro" id="IPR010033">
    <property type="entry name" value="HAD_SF_ppase_IIIC"/>
</dbReference>
<dbReference type="NCBIfam" id="TIGR01686">
    <property type="entry name" value="FkbH"/>
    <property type="match status" value="1"/>
</dbReference>
<reference evidence="3" key="1">
    <citation type="journal article" date="2019" name="Int. J. Syst. Evol. Microbiol.">
        <title>The Global Catalogue of Microorganisms (GCM) 10K type strain sequencing project: providing services to taxonomists for standard genome sequencing and annotation.</title>
        <authorList>
            <consortium name="The Broad Institute Genomics Platform"/>
            <consortium name="The Broad Institute Genome Sequencing Center for Infectious Disease"/>
            <person name="Wu L."/>
            <person name="Ma J."/>
        </authorList>
    </citation>
    <scope>NUCLEOTIDE SEQUENCE [LARGE SCALE GENOMIC DNA]</scope>
    <source>
        <strain evidence="3">CGMCC 1.15399</strain>
    </source>
</reference>